<keyword evidence="3" id="KW-0964">Secreted</keyword>
<keyword evidence="7" id="KW-0325">Glycoprotein</keyword>
<dbReference type="OrthoDB" id="6516235at2759"/>
<evidence type="ECO:0000259" key="10">
    <source>
        <dbReference type="PROSITE" id="PS51362"/>
    </source>
</evidence>
<feature type="signal peptide" evidence="9">
    <location>
        <begin position="1"/>
        <end position="31"/>
    </location>
</feature>
<protein>
    <submittedName>
        <fullName evidence="12">Inhibin beta C chain-like</fullName>
    </submittedName>
</protein>
<sequence length="383" mass="43364">MALTLHPQALATPYWHEWAWFYLLALVTTWAASSMAEGRNAGCPSCGVPSLTLEPSTERQIMLELVKQQILQKLHLTERPNITHPIPRLTVLSALRRLHPGKARSEGLRAAFNWDSQGENLDSRQQSFKIISFAESESSSDTKARLSFQFTREKSQNVQFVHAHLWLYFESHKPKKTNLTLRLFLVEEGSSKGTFISEKELEVKWSGWHMFSLMPALQSFFNRAETLRLELDCKGCQDTLSMVNASESHQSFLVAQGKIREPSHHVTKRSLSCDQNTKLCCRKDYYVSFKDIGWNDWIIKPEGYQLNYCMGTCPVHIAGAPGMAASFHATVLNLIKANNIHTGISSCCVPTERRPLSLLYFDKDSNIVKTDIPHMIVEACGCS</sequence>
<reference evidence="12" key="1">
    <citation type="submission" date="2025-08" db="UniProtKB">
        <authorList>
            <consortium name="RefSeq"/>
        </authorList>
    </citation>
    <scope>IDENTIFICATION</scope>
</reference>
<dbReference type="RefSeq" id="XP_033793509.1">
    <property type="nucleotide sequence ID" value="XM_033937618.1"/>
</dbReference>
<keyword evidence="11" id="KW-1185">Reference proteome</keyword>
<evidence type="ECO:0000256" key="4">
    <source>
        <dbReference type="ARBA" id="ARBA00022729"/>
    </source>
</evidence>
<dbReference type="SUPFAM" id="SSF57501">
    <property type="entry name" value="Cystine-knot cytokines"/>
    <property type="match status" value="1"/>
</dbReference>
<feature type="chain" id="PRO_5028430769" evidence="9">
    <location>
        <begin position="32"/>
        <end position="383"/>
    </location>
</feature>
<dbReference type="GO" id="GO:0005125">
    <property type="term" value="F:cytokine activity"/>
    <property type="evidence" value="ECO:0007669"/>
    <property type="project" value="TreeGrafter"/>
</dbReference>
<comment type="subcellular location">
    <subcellularLocation>
        <location evidence="1">Secreted</location>
    </subcellularLocation>
</comment>
<evidence type="ECO:0000256" key="6">
    <source>
        <dbReference type="ARBA" id="ARBA00023157"/>
    </source>
</evidence>
<dbReference type="InParanoid" id="A0A6P8QAX3"/>
<dbReference type="PANTHER" id="PTHR11848:SF6">
    <property type="entry name" value="INHIBIN BETA E CHAIN"/>
    <property type="match status" value="1"/>
</dbReference>
<name>A0A6P8QAX3_GEOSA</name>
<dbReference type="InterPro" id="IPR015615">
    <property type="entry name" value="TGF-beta-rel"/>
</dbReference>
<organism evidence="11 12">
    <name type="scientific">Geotrypetes seraphini</name>
    <name type="common">Gaboon caecilian</name>
    <name type="synonym">Caecilia seraphini</name>
    <dbReference type="NCBI Taxonomy" id="260995"/>
    <lineage>
        <taxon>Eukaryota</taxon>
        <taxon>Metazoa</taxon>
        <taxon>Chordata</taxon>
        <taxon>Craniata</taxon>
        <taxon>Vertebrata</taxon>
        <taxon>Euteleostomi</taxon>
        <taxon>Amphibia</taxon>
        <taxon>Gymnophiona</taxon>
        <taxon>Geotrypetes</taxon>
    </lineage>
</organism>
<comment type="similarity">
    <text evidence="2 8">Belongs to the TGF-beta family.</text>
</comment>
<dbReference type="FunCoup" id="A0A6P8QAX3">
    <property type="interactions" value="278"/>
</dbReference>
<dbReference type="PROSITE" id="PS51362">
    <property type="entry name" value="TGF_BETA_2"/>
    <property type="match status" value="1"/>
</dbReference>
<keyword evidence="6" id="KW-1015">Disulfide bond</keyword>
<keyword evidence="5 8" id="KW-0339">Growth factor</keyword>
<dbReference type="Gene3D" id="2.60.120.970">
    <property type="match status" value="1"/>
</dbReference>
<evidence type="ECO:0000256" key="7">
    <source>
        <dbReference type="ARBA" id="ARBA00023180"/>
    </source>
</evidence>
<evidence type="ECO:0000313" key="12">
    <source>
        <dbReference type="RefSeq" id="XP_033793509.1"/>
    </source>
</evidence>
<dbReference type="InterPro" id="IPR029034">
    <property type="entry name" value="Cystine-knot_cytokine"/>
</dbReference>
<dbReference type="GeneID" id="117357246"/>
<dbReference type="InterPro" id="IPR001111">
    <property type="entry name" value="TGF-b_propeptide"/>
</dbReference>
<feature type="domain" description="TGF-beta family profile" evidence="10">
    <location>
        <begin position="266"/>
        <end position="383"/>
    </location>
</feature>
<dbReference type="KEGG" id="gsh:117357246"/>
<dbReference type="InterPro" id="IPR017948">
    <property type="entry name" value="TGFb_CS"/>
</dbReference>
<dbReference type="Pfam" id="PF00019">
    <property type="entry name" value="TGF_beta"/>
    <property type="match status" value="1"/>
</dbReference>
<evidence type="ECO:0000256" key="1">
    <source>
        <dbReference type="ARBA" id="ARBA00004613"/>
    </source>
</evidence>
<dbReference type="AlphaFoldDB" id="A0A6P8QAX3"/>
<accession>A0A6P8QAX3</accession>
<evidence type="ECO:0000256" key="5">
    <source>
        <dbReference type="ARBA" id="ARBA00023030"/>
    </source>
</evidence>
<dbReference type="SMART" id="SM00204">
    <property type="entry name" value="TGFB"/>
    <property type="match status" value="1"/>
</dbReference>
<dbReference type="CDD" id="cd19406">
    <property type="entry name" value="TGF_beta_INHBC_E"/>
    <property type="match status" value="1"/>
</dbReference>
<gene>
    <name evidence="12" type="primary">LOC117357246</name>
</gene>
<evidence type="ECO:0000256" key="9">
    <source>
        <dbReference type="SAM" id="SignalP"/>
    </source>
</evidence>
<evidence type="ECO:0000256" key="2">
    <source>
        <dbReference type="ARBA" id="ARBA00006656"/>
    </source>
</evidence>
<dbReference type="FunFam" id="2.10.90.10:FF:000005">
    <property type="entry name" value="Inhibin beta A chain"/>
    <property type="match status" value="1"/>
</dbReference>
<dbReference type="GO" id="GO:0008083">
    <property type="term" value="F:growth factor activity"/>
    <property type="evidence" value="ECO:0007669"/>
    <property type="project" value="UniProtKB-KW"/>
</dbReference>
<dbReference type="Gene3D" id="2.10.90.10">
    <property type="entry name" value="Cystine-knot cytokines"/>
    <property type="match status" value="1"/>
</dbReference>
<proteinExistence type="inferred from homology"/>
<evidence type="ECO:0000256" key="8">
    <source>
        <dbReference type="RuleBase" id="RU000354"/>
    </source>
</evidence>
<evidence type="ECO:0000256" key="3">
    <source>
        <dbReference type="ARBA" id="ARBA00022525"/>
    </source>
</evidence>
<dbReference type="GO" id="GO:0005615">
    <property type="term" value="C:extracellular space"/>
    <property type="evidence" value="ECO:0007669"/>
    <property type="project" value="TreeGrafter"/>
</dbReference>
<dbReference type="PANTHER" id="PTHR11848">
    <property type="entry name" value="TGF-BETA FAMILY"/>
    <property type="match status" value="1"/>
</dbReference>
<dbReference type="InterPro" id="IPR001839">
    <property type="entry name" value="TGF-b_C"/>
</dbReference>
<keyword evidence="4 9" id="KW-0732">Signal</keyword>
<dbReference type="Proteomes" id="UP000515159">
    <property type="component" value="Chromosome 3"/>
</dbReference>
<dbReference type="PROSITE" id="PS00250">
    <property type="entry name" value="TGF_BETA_1"/>
    <property type="match status" value="1"/>
</dbReference>
<evidence type="ECO:0000313" key="11">
    <source>
        <dbReference type="Proteomes" id="UP000515159"/>
    </source>
</evidence>
<dbReference type="Pfam" id="PF00688">
    <property type="entry name" value="TGFb_propeptide"/>
    <property type="match status" value="1"/>
</dbReference>